<dbReference type="AlphaFoldDB" id="A0A6J5XXJ8"/>
<protein>
    <submittedName>
        <fullName evidence="1">Uncharacterized protein</fullName>
    </submittedName>
</protein>
<dbReference type="Proteomes" id="UP000507245">
    <property type="component" value="Unassembled WGS sequence"/>
</dbReference>
<keyword evidence="2" id="KW-1185">Reference proteome</keyword>
<sequence length="90" mass="10035">MADGLKRKTRYIKTSLLVKLEISSCPLQPIIHSPTCQCNVGRRCLLAKRLEKPALDIIAAYGVLQGFWNGVYTIEDFRNSVQLERGTLGG</sequence>
<evidence type="ECO:0000313" key="1">
    <source>
        <dbReference type="EMBL" id="CAB4316983.1"/>
    </source>
</evidence>
<evidence type="ECO:0000313" key="2">
    <source>
        <dbReference type="Proteomes" id="UP000507245"/>
    </source>
</evidence>
<gene>
    <name evidence="1" type="ORF">ORAREDHAP_LOCUS43506</name>
</gene>
<accession>A0A6J5XXJ8</accession>
<organism evidence="1 2">
    <name type="scientific">Prunus armeniaca</name>
    <name type="common">Apricot</name>
    <name type="synonym">Armeniaca vulgaris</name>
    <dbReference type="NCBI Taxonomy" id="36596"/>
    <lineage>
        <taxon>Eukaryota</taxon>
        <taxon>Viridiplantae</taxon>
        <taxon>Streptophyta</taxon>
        <taxon>Embryophyta</taxon>
        <taxon>Tracheophyta</taxon>
        <taxon>Spermatophyta</taxon>
        <taxon>Magnoliopsida</taxon>
        <taxon>eudicotyledons</taxon>
        <taxon>Gunneridae</taxon>
        <taxon>Pentapetalae</taxon>
        <taxon>rosids</taxon>
        <taxon>fabids</taxon>
        <taxon>Rosales</taxon>
        <taxon>Rosaceae</taxon>
        <taxon>Amygdaloideae</taxon>
        <taxon>Amygdaleae</taxon>
        <taxon>Prunus</taxon>
    </lineage>
</organism>
<proteinExistence type="predicted"/>
<reference evidence="2" key="1">
    <citation type="journal article" date="2020" name="Genome Biol.">
        <title>Gamete binning: chromosome-level and haplotype-resolved genome assembly enabled by high-throughput single-cell sequencing of gamete genomes.</title>
        <authorList>
            <person name="Campoy J.A."/>
            <person name="Sun H."/>
            <person name="Goel M."/>
            <person name="Jiao W.-B."/>
            <person name="Folz-Donahue K."/>
            <person name="Wang N."/>
            <person name="Rubio M."/>
            <person name="Liu C."/>
            <person name="Kukat C."/>
            <person name="Ruiz D."/>
            <person name="Huettel B."/>
            <person name="Schneeberger K."/>
        </authorList>
    </citation>
    <scope>NUCLEOTIDE SEQUENCE [LARGE SCALE GENOMIC DNA]</scope>
    <source>
        <strain evidence="2">cv. Rojo Pasion</strain>
    </source>
</reference>
<name>A0A6J5XXJ8_PRUAR</name>
<dbReference type="EMBL" id="CAEKKB010000007">
    <property type="protein sequence ID" value="CAB4316983.1"/>
    <property type="molecule type" value="Genomic_DNA"/>
</dbReference>